<gene>
    <name evidence="1" type="ORF">IE81DRAFT_349491</name>
</gene>
<protein>
    <submittedName>
        <fullName evidence="1">Uncharacterized protein</fullName>
    </submittedName>
</protein>
<dbReference type="Proteomes" id="UP000245783">
    <property type="component" value="Unassembled WGS sequence"/>
</dbReference>
<dbReference type="InParanoid" id="A0A316VRD3"/>
<reference evidence="1 2" key="1">
    <citation type="journal article" date="2018" name="Mol. Biol. Evol.">
        <title>Broad Genomic Sampling Reveals a Smut Pathogenic Ancestry of the Fungal Clade Ustilaginomycotina.</title>
        <authorList>
            <person name="Kijpornyongpan T."/>
            <person name="Mondo S.J."/>
            <person name="Barry K."/>
            <person name="Sandor L."/>
            <person name="Lee J."/>
            <person name="Lipzen A."/>
            <person name="Pangilinan J."/>
            <person name="LaButti K."/>
            <person name="Hainaut M."/>
            <person name="Henrissat B."/>
            <person name="Grigoriev I.V."/>
            <person name="Spatafora J.W."/>
            <person name="Aime M.C."/>
        </authorList>
    </citation>
    <scope>NUCLEOTIDE SEQUENCE [LARGE SCALE GENOMIC DNA]</scope>
    <source>
        <strain evidence="1 2">MCA 4658</strain>
    </source>
</reference>
<name>A0A316VRD3_9BASI</name>
<sequence>MPVHSKPKPTVNRVHLPVRIAKYFQEAEKSIDTKGGSEQQTAHCQLEHAKTKFKKLLHYKKESKCSAQIAAGGLPQSHELYPQNITVFEATLKVNKRKYMHINPTMDVLKQKRHFATWFRRWR</sequence>
<dbReference type="EMBL" id="KZ819427">
    <property type="protein sequence ID" value="PWN40167.1"/>
    <property type="molecule type" value="Genomic_DNA"/>
</dbReference>
<dbReference type="OrthoDB" id="3403104at2759"/>
<organism evidence="1 2">
    <name type="scientific">Ceraceosorus guamensis</name>
    <dbReference type="NCBI Taxonomy" id="1522189"/>
    <lineage>
        <taxon>Eukaryota</taxon>
        <taxon>Fungi</taxon>
        <taxon>Dikarya</taxon>
        <taxon>Basidiomycota</taxon>
        <taxon>Ustilaginomycotina</taxon>
        <taxon>Exobasidiomycetes</taxon>
        <taxon>Ceraceosorales</taxon>
        <taxon>Ceraceosoraceae</taxon>
        <taxon>Ceraceosorus</taxon>
    </lineage>
</organism>
<dbReference type="GeneID" id="37038265"/>
<evidence type="ECO:0000313" key="2">
    <source>
        <dbReference type="Proteomes" id="UP000245783"/>
    </source>
</evidence>
<dbReference type="RefSeq" id="XP_025367327.1">
    <property type="nucleotide sequence ID" value="XM_025516395.1"/>
</dbReference>
<proteinExistence type="predicted"/>
<dbReference type="AlphaFoldDB" id="A0A316VRD3"/>
<accession>A0A316VRD3</accession>
<keyword evidence="2" id="KW-1185">Reference proteome</keyword>
<evidence type="ECO:0000313" key="1">
    <source>
        <dbReference type="EMBL" id="PWN40167.1"/>
    </source>
</evidence>